<dbReference type="InterPro" id="IPR000415">
    <property type="entry name" value="Nitroreductase-like"/>
</dbReference>
<protein>
    <recommendedName>
        <fullName evidence="3">Nitroreductase family protein</fullName>
    </recommendedName>
</protein>
<dbReference type="Proteomes" id="UP000254869">
    <property type="component" value="Unassembled WGS sequence"/>
</dbReference>
<name>A0A370ICB8_9NOCA</name>
<accession>A0A370ICB8</accession>
<sequence>MNAVPTGEIVENAVLLASRAPSLHNSQPWRWVFDGTSLRLFAVPGRVLTAADPSGRQRLLSCGIMLDHLRAAMTAAGWRSLTTRFPDPNHLDHLATLRFTPAHIVTDADRDRAAAIATRRTDRLPFAAPTGWERFEPVLRALIDPADATVDVLGDDSRPRLADASELTAALRRYNSDYQAELQWWAGHIVADSGIPRSALVATEEQARVAIGRTFPVVAAESRRIGVVDHSRILVLSTDTDDHDNVLRCGEAISTSLLGCTVAGYATCTLTHLTELPDARTIVAELTGRKALPQALIRVGTAPESTESPTPRRPLADILAVDNAPTA</sequence>
<dbReference type="AlphaFoldDB" id="A0A370ICB8"/>
<dbReference type="RefSeq" id="WP_067993081.1">
    <property type="nucleotide sequence ID" value="NZ_QQBC01000002.1"/>
</dbReference>
<reference evidence="1 2" key="1">
    <citation type="submission" date="2018-07" db="EMBL/GenBank/DDBJ databases">
        <title>Genomic Encyclopedia of Type Strains, Phase IV (KMG-IV): sequencing the most valuable type-strain genomes for metagenomic binning, comparative biology and taxonomic classification.</title>
        <authorList>
            <person name="Goeker M."/>
        </authorList>
    </citation>
    <scope>NUCLEOTIDE SEQUENCE [LARGE SCALE GENOMIC DNA]</scope>
    <source>
        <strain evidence="1 2">DSM 44290</strain>
    </source>
</reference>
<proteinExistence type="predicted"/>
<organism evidence="1 2">
    <name type="scientific">Nocardia pseudobrasiliensis</name>
    <dbReference type="NCBI Taxonomy" id="45979"/>
    <lineage>
        <taxon>Bacteria</taxon>
        <taxon>Bacillati</taxon>
        <taxon>Actinomycetota</taxon>
        <taxon>Actinomycetes</taxon>
        <taxon>Mycobacteriales</taxon>
        <taxon>Nocardiaceae</taxon>
        <taxon>Nocardia</taxon>
    </lineage>
</organism>
<dbReference type="SUPFAM" id="SSF55469">
    <property type="entry name" value="FMN-dependent nitroreductase-like"/>
    <property type="match status" value="2"/>
</dbReference>
<comment type="caution">
    <text evidence="1">The sequence shown here is derived from an EMBL/GenBank/DDBJ whole genome shotgun (WGS) entry which is preliminary data.</text>
</comment>
<evidence type="ECO:0000313" key="1">
    <source>
        <dbReference type="EMBL" id="RDI68260.1"/>
    </source>
</evidence>
<dbReference type="STRING" id="1210086.GCA_001613105_01237"/>
<keyword evidence="2" id="KW-1185">Reference proteome</keyword>
<dbReference type="Gene3D" id="3.40.109.10">
    <property type="entry name" value="NADH Oxidase"/>
    <property type="match status" value="1"/>
</dbReference>
<dbReference type="NCBIfam" id="NF047509">
    <property type="entry name" value="Rv3131_FMN_oxido"/>
    <property type="match status" value="1"/>
</dbReference>
<dbReference type="GO" id="GO:0016491">
    <property type="term" value="F:oxidoreductase activity"/>
    <property type="evidence" value="ECO:0007669"/>
    <property type="project" value="InterPro"/>
</dbReference>
<gene>
    <name evidence="1" type="ORF">DFR76_102661</name>
</gene>
<dbReference type="PANTHER" id="PTHR23026">
    <property type="entry name" value="NADPH NITROREDUCTASE"/>
    <property type="match status" value="1"/>
</dbReference>
<evidence type="ECO:0000313" key="2">
    <source>
        <dbReference type="Proteomes" id="UP000254869"/>
    </source>
</evidence>
<dbReference type="InterPro" id="IPR050627">
    <property type="entry name" value="Nitroreductase/BluB"/>
</dbReference>
<evidence type="ECO:0008006" key="3">
    <source>
        <dbReference type="Google" id="ProtNLM"/>
    </source>
</evidence>
<dbReference type="PANTHER" id="PTHR23026:SF123">
    <property type="entry name" value="NAD(P)H NITROREDUCTASE RV3131-RELATED"/>
    <property type="match status" value="1"/>
</dbReference>
<dbReference type="EMBL" id="QQBC01000002">
    <property type="protein sequence ID" value="RDI68260.1"/>
    <property type="molecule type" value="Genomic_DNA"/>
</dbReference>